<evidence type="ECO:0000313" key="2">
    <source>
        <dbReference type="EMBL" id="KAJ3504327.1"/>
    </source>
</evidence>
<feature type="compositionally biased region" description="Acidic residues" evidence="1">
    <location>
        <begin position="66"/>
        <end position="84"/>
    </location>
</feature>
<dbReference type="EMBL" id="JANKHO010001024">
    <property type="protein sequence ID" value="KAJ3504327.1"/>
    <property type="molecule type" value="Genomic_DNA"/>
</dbReference>
<reference evidence="2" key="1">
    <citation type="submission" date="2022-07" db="EMBL/GenBank/DDBJ databases">
        <title>Genome Sequence of Agrocybe chaxingu.</title>
        <authorList>
            <person name="Buettner E."/>
        </authorList>
    </citation>
    <scope>NUCLEOTIDE SEQUENCE</scope>
    <source>
        <strain evidence="2">MP-N11</strain>
    </source>
</reference>
<evidence type="ECO:0000313" key="3">
    <source>
        <dbReference type="Proteomes" id="UP001148786"/>
    </source>
</evidence>
<feature type="region of interest" description="Disordered" evidence="1">
    <location>
        <begin position="58"/>
        <end position="84"/>
    </location>
</feature>
<sequence length="125" mass="13519">MLWSSSLETASTSLIANTSRTPIYCKLGEPLRRLYLVDCPEIVVKGLKAMITSRNELVSKTASLESGDEEDGDDEDEESVDSDAETIVGCTVLDDEGLENLFEGHRAQAHSSPSCTRAPKKAVEG</sequence>
<keyword evidence="3" id="KW-1185">Reference proteome</keyword>
<name>A0A9W8JWA8_9AGAR</name>
<proteinExistence type="predicted"/>
<dbReference type="OrthoDB" id="3001771at2759"/>
<protein>
    <submittedName>
        <fullName evidence="2">Uncharacterized protein</fullName>
    </submittedName>
</protein>
<comment type="caution">
    <text evidence="2">The sequence shown here is derived from an EMBL/GenBank/DDBJ whole genome shotgun (WGS) entry which is preliminary data.</text>
</comment>
<accession>A0A9W8JWA8</accession>
<evidence type="ECO:0000256" key="1">
    <source>
        <dbReference type="SAM" id="MobiDB-lite"/>
    </source>
</evidence>
<feature type="region of interest" description="Disordered" evidence="1">
    <location>
        <begin position="104"/>
        <end position="125"/>
    </location>
</feature>
<dbReference type="AlphaFoldDB" id="A0A9W8JWA8"/>
<dbReference type="Proteomes" id="UP001148786">
    <property type="component" value="Unassembled WGS sequence"/>
</dbReference>
<gene>
    <name evidence="2" type="ORF">NLJ89_g7992</name>
</gene>
<organism evidence="2 3">
    <name type="scientific">Agrocybe chaxingu</name>
    <dbReference type="NCBI Taxonomy" id="84603"/>
    <lineage>
        <taxon>Eukaryota</taxon>
        <taxon>Fungi</taxon>
        <taxon>Dikarya</taxon>
        <taxon>Basidiomycota</taxon>
        <taxon>Agaricomycotina</taxon>
        <taxon>Agaricomycetes</taxon>
        <taxon>Agaricomycetidae</taxon>
        <taxon>Agaricales</taxon>
        <taxon>Agaricineae</taxon>
        <taxon>Strophariaceae</taxon>
        <taxon>Agrocybe</taxon>
    </lineage>
</organism>